<keyword evidence="15" id="KW-1133">Transmembrane helix</keyword>
<keyword evidence="4" id="KW-0479">Metal-binding</keyword>
<evidence type="ECO:0000256" key="3">
    <source>
        <dbReference type="ARBA" id="ARBA00022679"/>
    </source>
</evidence>
<keyword evidence="2" id="KW-0723">Serine/threonine-protein kinase</keyword>
<feature type="transmembrane region" description="Helical" evidence="15">
    <location>
        <begin position="542"/>
        <end position="561"/>
    </location>
</feature>
<dbReference type="GO" id="GO:0110031">
    <property type="term" value="P:negative regulation of G2/MI transition of meiotic cell cycle"/>
    <property type="evidence" value="ECO:0007669"/>
    <property type="project" value="TreeGrafter"/>
</dbReference>
<dbReference type="InterPro" id="IPR050339">
    <property type="entry name" value="CC_SR_Kinase"/>
</dbReference>
<dbReference type="PROSITE" id="PS50011">
    <property type="entry name" value="PROTEIN_KINASE_DOM"/>
    <property type="match status" value="1"/>
</dbReference>
<dbReference type="GO" id="GO:0005737">
    <property type="term" value="C:cytoplasm"/>
    <property type="evidence" value="ECO:0007669"/>
    <property type="project" value="TreeGrafter"/>
</dbReference>
<protein>
    <recommendedName>
        <fullName evidence="1">non-specific serine/threonine protein kinase</fullName>
        <ecNumber evidence="1">2.7.11.1</ecNumber>
    </recommendedName>
</protein>
<keyword evidence="9" id="KW-0131">Cell cycle</keyword>
<dbReference type="EMBL" id="CAJNOG010000100">
    <property type="protein sequence ID" value="CAF0942117.1"/>
    <property type="molecule type" value="Genomic_DNA"/>
</dbReference>
<feature type="region of interest" description="Disordered" evidence="14">
    <location>
        <begin position="359"/>
        <end position="390"/>
    </location>
</feature>
<name>A0A814CHB2_9BILA</name>
<keyword evidence="6" id="KW-0418">Kinase</keyword>
<organism evidence="17 18">
    <name type="scientific">Adineta steineri</name>
    <dbReference type="NCBI Taxonomy" id="433720"/>
    <lineage>
        <taxon>Eukaryota</taxon>
        <taxon>Metazoa</taxon>
        <taxon>Spiralia</taxon>
        <taxon>Gnathifera</taxon>
        <taxon>Rotifera</taxon>
        <taxon>Eurotatoria</taxon>
        <taxon>Bdelloidea</taxon>
        <taxon>Adinetida</taxon>
        <taxon>Adinetidae</taxon>
        <taxon>Adineta</taxon>
    </lineage>
</organism>
<evidence type="ECO:0000256" key="6">
    <source>
        <dbReference type="ARBA" id="ARBA00022777"/>
    </source>
</evidence>
<evidence type="ECO:0000256" key="9">
    <source>
        <dbReference type="ARBA" id="ARBA00023306"/>
    </source>
</evidence>
<evidence type="ECO:0000256" key="5">
    <source>
        <dbReference type="ARBA" id="ARBA00022741"/>
    </source>
</evidence>
<dbReference type="GO" id="GO:0004674">
    <property type="term" value="F:protein serine/threonine kinase activity"/>
    <property type="evidence" value="ECO:0007669"/>
    <property type="project" value="UniProtKB-KW"/>
</dbReference>
<dbReference type="SUPFAM" id="SSF56112">
    <property type="entry name" value="Protein kinase-like (PK-like)"/>
    <property type="match status" value="1"/>
</dbReference>
<accession>A0A814CHB2</accession>
<dbReference type="GO" id="GO:0051321">
    <property type="term" value="P:meiotic cell cycle"/>
    <property type="evidence" value="ECO:0007669"/>
    <property type="project" value="TreeGrafter"/>
</dbReference>
<feature type="binding site" evidence="13">
    <location>
        <position position="118"/>
    </location>
    <ligand>
        <name>ATP</name>
        <dbReference type="ChEBI" id="CHEBI:30616"/>
    </ligand>
</feature>
<gene>
    <name evidence="17" type="ORF">JYZ213_LOCUS12792</name>
</gene>
<feature type="transmembrane region" description="Helical" evidence="15">
    <location>
        <begin position="502"/>
        <end position="522"/>
    </location>
</feature>
<evidence type="ECO:0000256" key="11">
    <source>
        <dbReference type="ARBA" id="ARBA00047899"/>
    </source>
</evidence>
<comment type="caution">
    <text evidence="17">The sequence shown here is derived from an EMBL/GenBank/DDBJ whole genome shotgun (WGS) entry which is preliminary data.</text>
</comment>
<evidence type="ECO:0000313" key="18">
    <source>
        <dbReference type="Proteomes" id="UP000663845"/>
    </source>
</evidence>
<keyword evidence="15" id="KW-0812">Transmembrane</keyword>
<dbReference type="Pfam" id="PF00069">
    <property type="entry name" value="Pkinase"/>
    <property type="match status" value="1"/>
</dbReference>
<sequence>MTTETELIFSPERTSNSSFHVFSSKKASRRRIAISQPPKPVSCRIYRYFTPAASRIANAVSVSSKTFGVALESPFYTKSTTSTYWDECFEHLECLGRGSFAEVYKVRHKEDNQLYAIKRSLTKFRGKSDRDQKLKEVRFHETLTTHINILKIIHAWEERERLYIQTELCQSNLLEYSAEHQISQPMIWHFLFQISQALVYLHSLYYVHMDVKPENILITNDGILKLCDFGIVHDLRSPSTLAQDGDARYLAFEVLSGTISPAADVFSLGLAALELVSDYDMPVNGDVWTDIRELKLPIEITSVLTDLDLRKLLFRMIHSNYQQRPTAKDVFDSPTIREEICNMISPFAFNQHRHEQTLSSMNSHDSPISHGCRTPTKKPKRPPNYGGYHDEHSDEDLKQLSIHDHSQVYVTIPISQMPLSPNTIGTVPWCTNVWDFNRILCGFPCYYEIEALNQFVFLFAIILPIVTIILANATLVIRVIYQKMSRQQGVNWRRHRKMVLQLLIISSFHLAIWLPLVSTLLIEMTVQPSFMINQLETMQFAPYFIPLFLPMICLSSQPELVSKIKNHIRMRPMNRVSVVTYNRNATRPVTIAIAR</sequence>
<keyword evidence="7 13" id="KW-0067">ATP-binding</keyword>
<feature type="transmembrane region" description="Helical" evidence="15">
    <location>
        <begin position="455"/>
        <end position="481"/>
    </location>
</feature>
<dbReference type="AlphaFoldDB" id="A0A814CHB2"/>
<dbReference type="CDD" id="cd00637">
    <property type="entry name" value="7tm_classA_rhodopsin-like"/>
    <property type="match status" value="1"/>
</dbReference>
<evidence type="ECO:0000256" key="7">
    <source>
        <dbReference type="ARBA" id="ARBA00022840"/>
    </source>
</evidence>
<keyword evidence="3" id="KW-0808">Transferase</keyword>
<dbReference type="GO" id="GO:0046872">
    <property type="term" value="F:metal ion binding"/>
    <property type="evidence" value="ECO:0007669"/>
    <property type="project" value="UniProtKB-KW"/>
</dbReference>
<evidence type="ECO:0000256" key="13">
    <source>
        <dbReference type="PROSITE-ProRule" id="PRU10141"/>
    </source>
</evidence>
<dbReference type="Gene3D" id="1.20.1070.10">
    <property type="entry name" value="Rhodopsin 7-helix transmembrane proteins"/>
    <property type="match status" value="1"/>
</dbReference>
<dbReference type="SMART" id="SM00220">
    <property type="entry name" value="S_TKc"/>
    <property type="match status" value="1"/>
</dbReference>
<keyword evidence="8" id="KW-0460">Magnesium</keyword>
<evidence type="ECO:0000256" key="10">
    <source>
        <dbReference type="ARBA" id="ARBA00037982"/>
    </source>
</evidence>
<keyword evidence="5 13" id="KW-0547">Nucleotide-binding</keyword>
<dbReference type="PROSITE" id="PS00108">
    <property type="entry name" value="PROTEIN_KINASE_ST"/>
    <property type="match status" value="1"/>
</dbReference>
<dbReference type="InterPro" id="IPR008271">
    <property type="entry name" value="Ser/Thr_kinase_AS"/>
</dbReference>
<evidence type="ECO:0000313" key="17">
    <source>
        <dbReference type="EMBL" id="CAF0942117.1"/>
    </source>
</evidence>
<dbReference type="PANTHER" id="PTHR11042:SF183">
    <property type="entry name" value="MEMBRANE-ASSOCIATED TYROSINE- AND THREONINE-SPECIFIC CDC2-INHIBITORY KINASE"/>
    <property type="match status" value="1"/>
</dbReference>
<dbReference type="PANTHER" id="PTHR11042">
    <property type="entry name" value="EUKARYOTIC TRANSLATION INITIATION FACTOR 2-ALPHA KINASE EIF2-ALPHA KINASE -RELATED"/>
    <property type="match status" value="1"/>
</dbReference>
<comment type="catalytic activity">
    <reaction evidence="12">
        <text>L-seryl-[protein] + ATP = O-phospho-L-seryl-[protein] + ADP + H(+)</text>
        <dbReference type="Rhea" id="RHEA:17989"/>
        <dbReference type="Rhea" id="RHEA-COMP:9863"/>
        <dbReference type="Rhea" id="RHEA-COMP:11604"/>
        <dbReference type="ChEBI" id="CHEBI:15378"/>
        <dbReference type="ChEBI" id="CHEBI:29999"/>
        <dbReference type="ChEBI" id="CHEBI:30616"/>
        <dbReference type="ChEBI" id="CHEBI:83421"/>
        <dbReference type="ChEBI" id="CHEBI:456216"/>
        <dbReference type="EC" id="2.7.11.1"/>
    </reaction>
</comment>
<dbReference type="Gene3D" id="1.10.510.10">
    <property type="entry name" value="Transferase(Phosphotransferase) domain 1"/>
    <property type="match status" value="1"/>
</dbReference>
<dbReference type="GO" id="GO:0005634">
    <property type="term" value="C:nucleus"/>
    <property type="evidence" value="ECO:0007669"/>
    <property type="project" value="TreeGrafter"/>
</dbReference>
<dbReference type="PROSITE" id="PS00107">
    <property type="entry name" value="PROTEIN_KINASE_ATP"/>
    <property type="match status" value="1"/>
</dbReference>
<proteinExistence type="inferred from homology"/>
<dbReference type="EC" id="2.7.11.1" evidence="1"/>
<keyword evidence="15" id="KW-0472">Membrane</keyword>
<dbReference type="GO" id="GO:0005524">
    <property type="term" value="F:ATP binding"/>
    <property type="evidence" value="ECO:0007669"/>
    <property type="project" value="UniProtKB-UniRule"/>
</dbReference>
<dbReference type="SUPFAM" id="SSF81321">
    <property type="entry name" value="Family A G protein-coupled receptor-like"/>
    <property type="match status" value="1"/>
</dbReference>
<evidence type="ECO:0000256" key="1">
    <source>
        <dbReference type="ARBA" id="ARBA00012513"/>
    </source>
</evidence>
<evidence type="ECO:0000256" key="2">
    <source>
        <dbReference type="ARBA" id="ARBA00022527"/>
    </source>
</evidence>
<reference evidence="17" key="1">
    <citation type="submission" date="2021-02" db="EMBL/GenBank/DDBJ databases">
        <authorList>
            <person name="Nowell W R."/>
        </authorList>
    </citation>
    <scope>NUCLEOTIDE SEQUENCE</scope>
</reference>
<evidence type="ECO:0000256" key="12">
    <source>
        <dbReference type="ARBA" id="ARBA00048679"/>
    </source>
</evidence>
<evidence type="ECO:0000259" key="16">
    <source>
        <dbReference type="PROSITE" id="PS50011"/>
    </source>
</evidence>
<evidence type="ECO:0000256" key="4">
    <source>
        <dbReference type="ARBA" id="ARBA00022723"/>
    </source>
</evidence>
<dbReference type="Proteomes" id="UP000663845">
    <property type="component" value="Unassembled WGS sequence"/>
</dbReference>
<dbReference type="InterPro" id="IPR011009">
    <property type="entry name" value="Kinase-like_dom_sf"/>
</dbReference>
<feature type="domain" description="Protein kinase" evidence="16">
    <location>
        <begin position="89"/>
        <end position="336"/>
    </location>
</feature>
<dbReference type="InterPro" id="IPR017441">
    <property type="entry name" value="Protein_kinase_ATP_BS"/>
</dbReference>
<comment type="catalytic activity">
    <reaction evidence="11">
        <text>L-threonyl-[protein] + ATP = O-phospho-L-threonyl-[protein] + ADP + H(+)</text>
        <dbReference type="Rhea" id="RHEA:46608"/>
        <dbReference type="Rhea" id="RHEA-COMP:11060"/>
        <dbReference type="Rhea" id="RHEA-COMP:11605"/>
        <dbReference type="ChEBI" id="CHEBI:15378"/>
        <dbReference type="ChEBI" id="CHEBI:30013"/>
        <dbReference type="ChEBI" id="CHEBI:30616"/>
        <dbReference type="ChEBI" id="CHEBI:61977"/>
        <dbReference type="ChEBI" id="CHEBI:456216"/>
        <dbReference type="EC" id="2.7.11.1"/>
    </reaction>
</comment>
<dbReference type="Gene3D" id="3.30.200.20">
    <property type="entry name" value="Phosphorylase Kinase, domain 1"/>
    <property type="match status" value="1"/>
</dbReference>
<evidence type="ECO:0000256" key="15">
    <source>
        <dbReference type="SAM" id="Phobius"/>
    </source>
</evidence>
<comment type="similarity">
    <text evidence="10">Belongs to the protein kinase superfamily. Ser/Thr protein kinase family. GCN2 subfamily.</text>
</comment>
<dbReference type="InterPro" id="IPR000719">
    <property type="entry name" value="Prot_kinase_dom"/>
</dbReference>
<evidence type="ECO:0000256" key="14">
    <source>
        <dbReference type="SAM" id="MobiDB-lite"/>
    </source>
</evidence>
<evidence type="ECO:0000256" key="8">
    <source>
        <dbReference type="ARBA" id="ARBA00022842"/>
    </source>
</evidence>